<evidence type="ECO:0000313" key="6">
    <source>
        <dbReference type="Proteomes" id="UP001374579"/>
    </source>
</evidence>
<sequence length="1176" mass="127549">MAAYKATRDATACFERCQKKLMVFVFKEDEATRASINLLLDELIALDCNSLVINNEQGNSLLKRLCNLIPSKHERLVTKVCQVIHNFIKYRLVSPLYGDTSRQLADFLIQVMRVCADWALADVLKAAAVLMEDNWEPFLQYQDVLVGESGILASIVNTPTPDVGNLGDAAHCLRCLAMRTTDKEGLSRANAATCFTTLVNLLHTVPSLELYHSLQCRVVVDALLGVNSLVSAKVDVESHLGQLLAAVKGYMFHGLGQPINIPQQLFPTIALGYQSKSPHNSSPASAKPAKNDQSTPTTTKSKNKKTRKKKSGASEETVSFDSMSLGDGADEKDGKGVMGNLATGIDSLSLQPAWVRFTSSDSEISDADTSQGAKSHAHSTKVRIAALSCLAAISKLVDKRAMFGYWAFFIPDSAGAGNSPQVQTLFTSILKDPSPKCRMGALVSLTAMLDGTKQFLAAAEESSKVQTAFTPLSTLLGAMIRELHRALLQALVVENYNLTLTQLIKCLATLVVNVPYHRLQPGLLSRVVKQIRHFLSHKDSNVRVACLTCLGALASHQPPLMEVFHIVQSPTPPVGMTTAATLNRGVAAMTPASLSDSGIDTQSTSSPGSCNPITDPSLESSGQGTPTLGTSPGIHTPVFTDQMLQAQVHETSWVIKLCIRNILPQPAPSSLGGGEGSGAAVEPLPVRLESLQVLAMLARGYFPIVRSQLGLIQDLIQRCLEDSDPTIKLHGCKVLEELGTVMIKDVQDNETAASPSPQALTIHQALSVWQSVLDGPLLTILQQSDTTNPVRASACDCVANVGAEIFTLLTKEQQQLCLKLVLKLTQSSDRLVMSAAVRALGVMVLYPCLSQDVNFVADVANVILKCISVPSINVKIKAAWSLGNLCDALVVNKDKGDKQFMDQFSDMLLSSMLMAAAKATQDSDKVKCNAVRAVGNMLRYLPARSLGKSHIVDAVASSVKIIIKTMNSGPMKVRWNSCYAIANMLRNPLLLTGDTPWLVAVLTALSQVVKDCNNFKVRINSALALAVPAERQHYGDVVLYVTVWHSLLQSLKTAENITDFAEFRYRDSLTEQVCMALLHMLSLSETGDIVALLPHLRSMGFLLQDHMYRFLADKAPTKVSAVKKVEQRAVMLGSEDETQELTAGLKLLHEVCLLDTEEQETEMSPSHPTAFRQIYD</sequence>
<dbReference type="InterPro" id="IPR052107">
    <property type="entry name" value="HEAT6"/>
</dbReference>
<evidence type="ECO:0000313" key="5">
    <source>
        <dbReference type="EMBL" id="KAK7088593.1"/>
    </source>
</evidence>
<evidence type="ECO:0000256" key="2">
    <source>
        <dbReference type="SAM" id="MobiDB-lite"/>
    </source>
</evidence>
<dbReference type="PANTHER" id="PTHR13366">
    <property type="entry name" value="MALARIA ANTIGEN-RELATED"/>
    <property type="match status" value="1"/>
</dbReference>
<dbReference type="Pfam" id="PF05004">
    <property type="entry name" value="IFRD"/>
    <property type="match status" value="1"/>
</dbReference>
<dbReference type="EMBL" id="JBAMIC010004070">
    <property type="protein sequence ID" value="KAK7088593.1"/>
    <property type="molecule type" value="Genomic_DNA"/>
</dbReference>
<feature type="compositionally biased region" description="Polar residues" evidence="2">
    <location>
        <begin position="274"/>
        <end position="284"/>
    </location>
</feature>
<evidence type="ECO:0000256" key="1">
    <source>
        <dbReference type="ARBA" id="ARBA00015263"/>
    </source>
</evidence>
<dbReference type="InterPro" id="IPR025283">
    <property type="entry name" value="DUF4042"/>
</dbReference>
<name>A0AAN9FXI0_9CAEN</name>
<dbReference type="AlphaFoldDB" id="A0AAN9FXI0"/>
<dbReference type="Gene3D" id="1.25.10.10">
    <property type="entry name" value="Leucine-rich Repeat Variant"/>
    <property type="match status" value="2"/>
</dbReference>
<proteinExistence type="predicted"/>
<organism evidence="5 6">
    <name type="scientific">Littorina saxatilis</name>
    <dbReference type="NCBI Taxonomy" id="31220"/>
    <lineage>
        <taxon>Eukaryota</taxon>
        <taxon>Metazoa</taxon>
        <taxon>Spiralia</taxon>
        <taxon>Lophotrochozoa</taxon>
        <taxon>Mollusca</taxon>
        <taxon>Gastropoda</taxon>
        <taxon>Caenogastropoda</taxon>
        <taxon>Littorinimorpha</taxon>
        <taxon>Littorinoidea</taxon>
        <taxon>Littorinidae</taxon>
        <taxon>Littorina</taxon>
    </lineage>
</organism>
<dbReference type="Proteomes" id="UP001374579">
    <property type="component" value="Unassembled WGS sequence"/>
</dbReference>
<dbReference type="Pfam" id="PF13251">
    <property type="entry name" value="DUF4042"/>
    <property type="match status" value="1"/>
</dbReference>
<feature type="region of interest" description="Disordered" evidence="2">
    <location>
        <begin position="592"/>
        <end position="631"/>
    </location>
</feature>
<gene>
    <name evidence="5" type="ORF">V1264_022498</name>
</gene>
<feature type="domain" description="DUF4042" evidence="4">
    <location>
        <begin position="381"/>
        <end position="563"/>
    </location>
</feature>
<evidence type="ECO:0000259" key="4">
    <source>
        <dbReference type="Pfam" id="PF13251"/>
    </source>
</evidence>
<feature type="region of interest" description="Disordered" evidence="2">
    <location>
        <begin position="1157"/>
        <end position="1176"/>
    </location>
</feature>
<feature type="compositionally biased region" description="Polar residues" evidence="2">
    <location>
        <begin position="592"/>
        <end position="630"/>
    </location>
</feature>
<comment type="caution">
    <text evidence="5">The sequence shown here is derived from an EMBL/GenBank/DDBJ whole genome shotgun (WGS) entry which is preliminary data.</text>
</comment>
<dbReference type="PANTHER" id="PTHR13366:SF0">
    <property type="entry name" value="HEAT REPEAT-CONTAINING PROTEIN 6"/>
    <property type="match status" value="1"/>
</dbReference>
<feature type="region of interest" description="Disordered" evidence="2">
    <location>
        <begin position="274"/>
        <end position="332"/>
    </location>
</feature>
<dbReference type="InterPro" id="IPR007701">
    <property type="entry name" value="Interferon-rel_develop_reg_N"/>
</dbReference>
<evidence type="ECO:0000259" key="3">
    <source>
        <dbReference type="Pfam" id="PF05004"/>
    </source>
</evidence>
<dbReference type="SUPFAM" id="SSF48371">
    <property type="entry name" value="ARM repeat"/>
    <property type="match status" value="1"/>
</dbReference>
<protein>
    <recommendedName>
        <fullName evidence="1">HEAT repeat-containing protein 6</fullName>
    </recommendedName>
</protein>
<keyword evidence="6" id="KW-1185">Reference proteome</keyword>
<feature type="compositionally biased region" description="Basic residues" evidence="2">
    <location>
        <begin position="301"/>
        <end position="311"/>
    </location>
</feature>
<accession>A0AAN9FXI0</accession>
<dbReference type="InterPro" id="IPR016024">
    <property type="entry name" value="ARM-type_fold"/>
</dbReference>
<reference evidence="5 6" key="1">
    <citation type="submission" date="2024-02" db="EMBL/GenBank/DDBJ databases">
        <title>Chromosome-scale genome assembly of the rough periwinkle Littorina saxatilis.</title>
        <authorList>
            <person name="De Jode A."/>
            <person name="Faria R."/>
            <person name="Formenti G."/>
            <person name="Sims Y."/>
            <person name="Smith T.P."/>
            <person name="Tracey A."/>
            <person name="Wood J.M.D."/>
            <person name="Zagrodzka Z.B."/>
            <person name="Johannesson K."/>
            <person name="Butlin R.K."/>
            <person name="Leder E.H."/>
        </authorList>
    </citation>
    <scope>NUCLEOTIDE SEQUENCE [LARGE SCALE GENOMIC DNA]</scope>
    <source>
        <strain evidence="5">Snail1</strain>
        <tissue evidence="5">Muscle</tissue>
    </source>
</reference>
<dbReference type="InterPro" id="IPR011989">
    <property type="entry name" value="ARM-like"/>
</dbReference>
<feature type="domain" description="Interferon-related developmental regulator N-terminal" evidence="3">
    <location>
        <begin position="818"/>
        <end position="982"/>
    </location>
</feature>